<reference evidence="2 3" key="1">
    <citation type="journal article" date="2014" name="Agronomy (Basel)">
        <title>A Draft Genome Sequence for Ensete ventricosum, the Drought-Tolerant Tree Against Hunger.</title>
        <authorList>
            <person name="Harrison J."/>
            <person name="Moore K.A."/>
            <person name="Paszkiewicz K."/>
            <person name="Jones T."/>
            <person name="Grant M."/>
            <person name="Ambacheew D."/>
            <person name="Muzemil S."/>
            <person name="Studholme D.J."/>
        </authorList>
    </citation>
    <scope>NUCLEOTIDE SEQUENCE [LARGE SCALE GENOMIC DNA]</scope>
</reference>
<feature type="compositionally biased region" description="Basic and acidic residues" evidence="1">
    <location>
        <begin position="11"/>
        <end position="25"/>
    </location>
</feature>
<name>A0A426XL72_ENSVE</name>
<feature type="region of interest" description="Disordered" evidence="1">
    <location>
        <begin position="1"/>
        <end position="25"/>
    </location>
</feature>
<dbReference type="EMBL" id="AMZH03019518">
    <property type="protein sequence ID" value="RRT40259.1"/>
    <property type="molecule type" value="Genomic_DNA"/>
</dbReference>
<evidence type="ECO:0000313" key="2">
    <source>
        <dbReference type="EMBL" id="RRT40259.1"/>
    </source>
</evidence>
<proteinExistence type="predicted"/>
<protein>
    <submittedName>
        <fullName evidence="2">Uncharacterized protein</fullName>
    </submittedName>
</protein>
<comment type="caution">
    <text evidence="2">The sequence shown here is derived from an EMBL/GenBank/DDBJ whole genome shotgun (WGS) entry which is preliminary data.</text>
</comment>
<gene>
    <name evidence="2" type="ORF">B296_00052118</name>
</gene>
<evidence type="ECO:0000256" key="1">
    <source>
        <dbReference type="SAM" id="MobiDB-lite"/>
    </source>
</evidence>
<sequence length="84" mass="9440">MEVDEGVTTIEEERKKGRREEGDLNGRVGCRGEREMTTWGEKEMVLVAAGEKGRWQWPKKAAAWGEREMVVAKDDDDNDDGDGG</sequence>
<organism evidence="2 3">
    <name type="scientific">Ensete ventricosum</name>
    <name type="common">Abyssinian banana</name>
    <name type="synonym">Musa ensete</name>
    <dbReference type="NCBI Taxonomy" id="4639"/>
    <lineage>
        <taxon>Eukaryota</taxon>
        <taxon>Viridiplantae</taxon>
        <taxon>Streptophyta</taxon>
        <taxon>Embryophyta</taxon>
        <taxon>Tracheophyta</taxon>
        <taxon>Spermatophyta</taxon>
        <taxon>Magnoliopsida</taxon>
        <taxon>Liliopsida</taxon>
        <taxon>Zingiberales</taxon>
        <taxon>Musaceae</taxon>
        <taxon>Ensete</taxon>
    </lineage>
</organism>
<dbReference type="AlphaFoldDB" id="A0A426XL72"/>
<accession>A0A426XL72</accession>
<dbReference type="Proteomes" id="UP000287651">
    <property type="component" value="Unassembled WGS sequence"/>
</dbReference>
<evidence type="ECO:0000313" key="3">
    <source>
        <dbReference type="Proteomes" id="UP000287651"/>
    </source>
</evidence>